<name>A0A815ZRC4_9BILA</name>
<proteinExistence type="predicted"/>
<accession>A0A815ZRC4</accession>
<organism evidence="1 2">
    <name type="scientific">Rotaria sordida</name>
    <dbReference type="NCBI Taxonomy" id="392033"/>
    <lineage>
        <taxon>Eukaryota</taxon>
        <taxon>Metazoa</taxon>
        <taxon>Spiralia</taxon>
        <taxon>Gnathifera</taxon>
        <taxon>Rotifera</taxon>
        <taxon>Eurotatoria</taxon>
        <taxon>Bdelloidea</taxon>
        <taxon>Philodinida</taxon>
        <taxon>Philodinidae</taxon>
        <taxon>Rotaria</taxon>
    </lineage>
</organism>
<feature type="non-terminal residue" evidence="1">
    <location>
        <position position="1"/>
    </location>
</feature>
<dbReference type="Proteomes" id="UP000663889">
    <property type="component" value="Unassembled WGS sequence"/>
</dbReference>
<protein>
    <submittedName>
        <fullName evidence="1">Uncharacterized protein</fullName>
    </submittedName>
</protein>
<dbReference type="AlphaFoldDB" id="A0A815ZRC4"/>
<gene>
    <name evidence="1" type="ORF">SEV965_LOCUS39997</name>
</gene>
<sequence length="69" mass="6553">PPAATCTSCTYTGLGNINYTGGGGNFDFGGTFTCAAICSTLNAGSCSLVANAAECTGGGTYGGPACDTP</sequence>
<feature type="non-terminal residue" evidence="1">
    <location>
        <position position="69"/>
    </location>
</feature>
<reference evidence="1" key="1">
    <citation type="submission" date="2021-02" db="EMBL/GenBank/DDBJ databases">
        <authorList>
            <person name="Nowell W R."/>
        </authorList>
    </citation>
    <scope>NUCLEOTIDE SEQUENCE</scope>
</reference>
<evidence type="ECO:0000313" key="1">
    <source>
        <dbReference type="EMBL" id="CAF1585576.1"/>
    </source>
</evidence>
<dbReference type="EMBL" id="CAJNOU010020626">
    <property type="protein sequence ID" value="CAF1585576.1"/>
    <property type="molecule type" value="Genomic_DNA"/>
</dbReference>
<comment type="caution">
    <text evidence="1">The sequence shown here is derived from an EMBL/GenBank/DDBJ whole genome shotgun (WGS) entry which is preliminary data.</text>
</comment>
<evidence type="ECO:0000313" key="2">
    <source>
        <dbReference type="Proteomes" id="UP000663889"/>
    </source>
</evidence>